<dbReference type="InterPro" id="IPR029063">
    <property type="entry name" value="SAM-dependent_MTases_sf"/>
</dbReference>
<evidence type="ECO:0000256" key="4">
    <source>
        <dbReference type="ARBA" id="ARBA00022679"/>
    </source>
</evidence>
<proteinExistence type="inferred from homology"/>
<dbReference type="OrthoDB" id="978at2759"/>
<evidence type="ECO:0000256" key="1">
    <source>
        <dbReference type="ARBA" id="ARBA00010086"/>
    </source>
</evidence>
<dbReference type="GO" id="GO:0032259">
    <property type="term" value="P:methylation"/>
    <property type="evidence" value="ECO:0007669"/>
    <property type="project" value="UniProtKB-KW"/>
</dbReference>
<keyword evidence="5" id="KW-0949">S-adenosyl-L-methionine</keyword>
<evidence type="ECO:0000256" key="6">
    <source>
        <dbReference type="SAM" id="MobiDB-lite"/>
    </source>
</evidence>
<keyword evidence="8" id="KW-1185">Reference proteome</keyword>
<dbReference type="AlphaFoldDB" id="A0A9P4R886"/>
<dbReference type="Gene3D" id="3.40.50.150">
    <property type="entry name" value="Vaccinia Virus protein VP39"/>
    <property type="match status" value="1"/>
</dbReference>
<gene>
    <name evidence="7" type="ORF">EJ04DRAFT_455237</name>
</gene>
<dbReference type="GO" id="GO:0030735">
    <property type="term" value="F:carnosine N-methyltransferase activity"/>
    <property type="evidence" value="ECO:0007669"/>
    <property type="project" value="UniProtKB-EC"/>
</dbReference>
<dbReference type="PANTHER" id="PTHR12303">
    <property type="entry name" value="CARNOSINE N-METHYLTRANSFERASE"/>
    <property type="match status" value="1"/>
</dbReference>
<dbReference type="PANTHER" id="PTHR12303:SF6">
    <property type="entry name" value="CARNOSINE N-METHYLTRANSFERASE"/>
    <property type="match status" value="1"/>
</dbReference>
<comment type="caution">
    <text evidence="7">The sequence shown here is derived from an EMBL/GenBank/DDBJ whole genome shotgun (WGS) entry which is preliminary data.</text>
</comment>
<organism evidence="7 8">
    <name type="scientific">Polyplosphaeria fusca</name>
    <dbReference type="NCBI Taxonomy" id="682080"/>
    <lineage>
        <taxon>Eukaryota</taxon>
        <taxon>Fungi</taxon>
        <taxon>Dikarya</taxon>
        <taxon>Ascomycota</taxon>
        <taxon>Pezizomycotina</taxon>
        <taxon>Dothideomycetes</taxon>
        <taxon>Pleosporomycetidae</taxon>
        <taxon>Pleosporales</taxon>
        <taxon>Tetraplosphaeriaceae</taxon>
        <taxon>Polyplosphaeria</taxon>
    </lineage>
</organism>
<evidence type="ECO:0000256" key="3">
    <source>
        <dbReference type="ARBA" id="ARBA00022603"/>
    </source>
</evidence>
<evidence type="ECO:0000313" key="8">
    <source>
        <dbReference type="Proteomes" id="UP000799444"/>
    </source>
</evidence>
<evidence type="ECO:0000256" key="2">
    <source>
        <dbReference type="ARBA" id="ARBA00012003"/>
    </source>
</evidence>
<name>A0A9P4R886_9PLEO</name>
<evidence type="ECO:0000313" key="7">
    <source>
        <dbReference type="EMBL" id="KAF2740837.1"/>
    </source>
</evidence>
<feature type="compositionally biased region" description="Basic and acidic residues" evidence="6">
    <location>
        <begin position="351"/>
        <end position="361"/>
    </location>
</feature>
<keyword evidence="3" id="KW-0489">Methyltransferase</keyword>
<dbReference type="InterPro" id="IPR012901">
    <property type="entry name" value="CARME"/>
</dbReference>
<keyword evidence="4" id="KW-0808">Transferase</keyword>
<sequence>MADPLEQKHVLSVLDSFRSYRRLAHFNGTHVRRQALYSLPSEHWELLSKPPFSILDSFNKLDDLIDSNAELAEAIFCAGFRAFLAPSLDSEWVATIVPEKYAQDEFKIYDTVMNHLDIQTTQTDMEKAKSCVHQFYREWSAEGATERDKCFNPIIQSLNHEFTLRKSSSPELDRSAVKVLVPGAGLGRMVFDICRAGFSVEGNEISYHELMASSLILNHSKGVNQFTIAPFALNCSNHLSRASQLRTVRIPDVHPGTELAKPSDETKLPVHERMSMAAGDFCVLYSRADASGTFDVVATVFFIDTAPNLIRYIEAVRNCLTPNGIWINLGPLLWHHASRAEPGAETEESPDIQHSHTDRGIADPGSVELTNEEVVALVEHFGFTIEKHETGTIQTGYISNPVSMLQNTYRPSFWIARKK</sequence>
<evidence type="ECO:0000256" key="5">
    <source>
        <dbReference type="ARBA" id="ARBA00022691"/>
    </source>
</evidence>
<dbReference type="SUPFAM" id="SSF53335">
    <property type="entry name" value="S-adenosyl-L-methionine-dependent methyltransferases"/>
    <property type="match status" value="1"/>
</dbReference>
<comment type="similarity">
    <text evidence="1">Belongs to the carnosine N-methyltransferase family.</text>
</comment>
<dbReference type="Pfam" id="PF07942">
    <property type="entry name" value="CARME"/>
    <property type="match status" value="1"/>
</dbReference>
<dbReference type="EMBL" id="ML996099">
    <property type="protein sequence ID" value="KAF2740837.1"/>
    <property type="molecule type" value="Genomic_DNA"/>
</dbReference>
<accession>A0A9P4R886</accession>
<protein>
    <recommendedName>
        <fullName evidence="2">carnosine N-methyltransferase</fullName>
        <ecNumber evidence="2">2.1.1.22</ecNumber>
    </recommendedName>
</protein>
<reference evidence="7" key="1">
    <citation type="journal article" date="2020" name="Stud. Mycol.">
        <title>101 Dothideomycetes genomes: a test case for predicting lifestyles and emergence of pathogens.</title>
        <authorList>
            <person name="Haridas S."/>
            <person name="Albert R."/>
            <person name="Binder M."/>
            <person name="Bloem J."/>
            <person name="Labutti K."/>
            <person name="Salamov A."/>
            <person name="Andreopoulos B."/>
            <person name="Baker S."/>
            <person name="Barry K."/>
            <person name="Bills G."/>
            <person name="Bluhm B."/>
            <person name="Cannon C."/>
            <person name="Castanera R."/>
            <person name="Culley D."/>
            <person name="Daum C."/>
            <person name="Ezra D."/>
            <person name="Gonzalez J."/>
            <person name="Henrissat B."/>
            <person name="Kuo A."/>
            <person name="Liang C."/>
            <person name="Lipzen A."/>
            <person name="Lutzoni F."/>
            <person name="Magnuson J."/>
            <person name="Mondo S."/>
            <person name="Nolan M."/>
            <person name="Ohm R."/>
            <person name="Pangilinan J."/>
            <person name="Park H.-J."/>
            <person name="Ramirez L."/>
            <person name="Alfaro M."/>
            <person name="Sun H."/>
            <person name="Tritt A."/>
            <person name="Yoshinaga Y."/>
            <person name="Zwiers L.-H."/>
            <person name="Turgeon B."/>
            <person name="Goodwin S."/>
            <person name="Spatafora J."/>
            <person name="Crous P."/>
            <person name="Grigoriev I."/>
        </authorList>
    </citation>
    <scope>NUCLEOTIDE SEQUENCE</scope>
    <source>
        <strain evidence="7">CBS 125425</strain>
    </source>
</reference>
<dbReference type="Proteomes" id="UP000799444">
    <property type="component" value="Unassembled WGS sequence"/>
</dbReference>
<feature type="region of interest" description="Disordered" evidence="6">
    <location>
        <begin position="340"/>
        <end position="365"/>
    </location>
</feature>
<dbReference type="EC" id="2.1.1.22" evidence="2"/>
<dbReference type="SMART" id="SM01296">
    <property type="entry name" value="N2227"/>
    <property type="match status" value="1"/>
</dbReference>